<keyword evidence="2" id="KW-0521">NADP</keyword>
<evidence type="ECO:0000313" key="6">
    <source>
        <dbReference type="Proteomes" id="UP000193685"/>
    </source>
</evidence>
<feature type="compositionally biased region" description="Basic and acidic residues" evidence="4">
    <location>
        <begin position="26"/>
        <end position="46"/>
    </location>
</feature>
<evidence type="ECO:0000256" key="4">
    <source>
        <dbReference type="SAM" id="MobiDB-lite"/>
    </source>
</evidence>
<evidence type="ECO:0000256" key="3">
    <source>
        <dbReference type="ARBA" id="ARBA00023002"/>
    </source>
</evidence>
<feature type="region of interest" description="Disordered" evidence="4">
    <location>
        <begin position="1"/>
        <end position="52"/>
    </location>
</feature>
<dbReference type="GeneID" id="63783121"/>
<gene>
    <name evidence="5" type="ORF">BCR37DRAFT_232667</name>
</gene>
<comment type="similarity">
    <text evidence="1">Belongs to the short-chain dehydrogenases/reductases (SDR) family.</text>
</comment>
<dbReference type="Pfam" id="PF13561">
    <property type="entry name" value="adh_short_C2"/>
    <property type="match status" value="1"/>
</dbReference>
<evidence type="ECO:0000256" key="2">
    <source>
        <dbReference type="ARBA" id="ARBA00022857"/>
    </source>
</evidence>
<organism evidence="5 6">
    <name type="scientific">Protomyces lactucae-debilis</name>
    <dbReference type="NCBI Taxonomy" id="2754530"/>
    <lineage>
        <taxon>Eukaryota</taxon>
        <taxon>Fungi</taxon>
        <taxon>Dikarya</taxon>
        <taxon>Ascomycota</taxon>
        <taxon>Taphrinomycotina</taxon>
        <taxon>Taphrinomycetes</taxon>
        <taxon>Taphrinales</taxon>
        <taxon>Protomycetaceae</taxon>
        <taxon>Protomyces</taxon>
    </lineage>
</organism>
<dbReference type="OMA" id="YGYFHMA"/>
<feature type="compositionally biased region" description="Polar residues" evidence="4">
    <location>
        <begin position="1"/>
        <end position="25"/>
    </location>
</feature>
<dbReference type="PRINTS" id="PR00080">
    <property type="entry name" value="SDRFAMILY"/>
</dbReference>
<dbReference type="InterPro" id="IPR002347">
    <property type="entry name" value="SDR_fam"/>
</dbReference>
<dbReference type="PANTHER" id="PTHR48107:SF16">
    <property type="entry name" value="NADPH-DEPENDENT ALDEHYDE REDUCTASE 1, CHLOROPLASTIC"/>
    <property type="match status" value="1"/>
</dbReference>
<dbReference type="RefSeq" id="XP_040721811.1">
    <property type="nucleotide sequence ID" value="XM_040866522.1"/>
</dbReference>
<sequence length="303" mass="32792">MSNIKDGQFSAQDIGDQHQSSTTTGLEKEMKPSSESTKLESPEGMREYTPANKLHGRSALITGGDSGIGRAVAVLYAREGCHKISIVYLEEEQEDAEETKRMVEKEGGTCLLMPFDLTHFKETKHLIDKHMETYGHLNILVNNASKQISCKHVADLDLDMVESTFASNILQMIALTKFAVPHMKRGDVILNTTSVTAYRGSGQFLDYAATKGAIVSFTRGLASQLTGETGIRVNAVAPGPVHTPLQPASRPAEQMSSFGEGTMFGRPAQPSEIAPSYVFLASAEASMFTGQVLHPNAGEILNT</sequence>
<evidence type="ECO:0000313" key="5">
    <source>
        <dbReference type="EMBL" id="ORY73389.1"/>
    </source>
</evidence>
<dbReference type="InterPro" id="IPR036291">
    <property type="entry name" value="NAD(P)-bd_dom_sf"/>
</dbReference>
<dbReference type="GO" id="GO:0016614">
    <property type="term" value="F:oxidoreductase activity, acting on CH-OH group of donors"/>
    <property type="evidence" value="ECO:0007669"/>
    <property type="project" value="UniProtKB-ARBA"/>
</dbReference>
<dbReference type="PRINTS" id="PR00081">
    <property type="entry name" value="GDHRDH"/>
</dbReference>
<dbReference type="SUPFAM" id="SSF51735">
    <property type="entry name" value="NAD(P)-binding Rossmann-fold domains"/>
    <property type="match status" value="1"/>
</dbReference>
<accession>A0A1Y2EPB7</accession>
<keyword evidence="6" id="KW-1185">Reference proteome</keyword>
<dbReference type="EMBL" id="MCFI01000035">
    <property type="protein sequence ID" value="ORY73389.1"/>
    <property type="molecule type" value="Genomic_DNA"/>
</dbReference>
<dbReference type="FunFam" id="3.40.50.720:FF:000084">
    <property type="entry name" value="Short-chain dehydrogenase reductase"/>
    <property type="match status" value="1"/>
</dbReference>
<comment type="caution">
    <text evidence="5">The sequence shown here is derived from an EMBL/GenBank/DDBJ whole genome shotgun (WGS) entry which is preliminary data.</text>
</comment>
<name>A0A1Y2EPB7_PROLT</name>
<protein>
    <submittedName>
        <fullName evidence="5">Oxidoreductase-like protein</fullName>
    </submittedName>
</protein>
<evidence type="ECO:0000256" key="1">
    <source>
        <dbReference type="ARBA" id="ARBA00006484"/>
    </source>
</evidence>
<dbReference type="Proteomes" id="UP000193685">
    <property type="component" value="Unassembled WGS sequence"/>
</dbReference>
<dbReference type="InterPro" id="IPR020904">
    <property type="entry name" value="Sc_DH/Rdtase_CS"/>
</dbReference>
<reference evidence="5 6" key="1">
    <citation type="submission" date="2016-07" db="EMBL/GenBank/DDBJ databases">
        <title>Pervasive Adenine N6-methylation of Active Genes in Fungi.</title>
        <authorList>
            <consortium name="DOE Joint Genome Institute"/>
            <person name="Mondo S.J."/>
            <person name="Dannebaum R.O."/>
            <person name="Kuo R.C."/>
            <person name="Labutti K."/>
            <person name="Haridas S."/>
            <person name="Kuo A."/>
            <person name="Salamov A."/>
            <person name="Ahrendt S.R."/>
            <person name="Lipzen A."/>
            <person name="Sullivan W."/>
            <person name="Andreopoulos W.B."/>
            <person name="Clum A."/>
            <person name="Lindquist E."/>
            <person name="Daum C."/>
            <person name="Ramamoorthy G.K."/>
            <person name="Gryganskyi A."/>
            <person name="Culley D."/>
            <person name="Magnuson J.K."/>
            <person name="James T.Y."/>
            <person name="O'Malley M.A."/>
            <person name="Stajich J.E."/>
            <person name="Spatafora J.W."/>
            <person name="Visel A."/>
            <person name="Grigoriev I.V."/>
        </authorList>
    </citation>
    <scope>NUCLEOTIDE SEQUENCE [LARGE SCALE GENOMIC DNA]</scope>
    <source>
        <strain evidence="5 6">12-1054</strain>
    </source>
</reference>
<dbReference type="PANTHER" id="PTHR48107">
    <property type="entry name" value="NADPH-DEPENDENT ALDEHYDE REDUCTASE-LIKE PROTEIN, CHLOROPLASTIC-RELATED"/>
    <property type="match status" value="1"/>
</dbReference>
<dbReference type="AlphaFoldDB" id="A0A1Y2EPB7"/>
<dbReference type="PROSITE" id="PS00061">
    <property type="entry name" value="ADH_SHORT"/>
    <property type="match status" value="1"/>
</dbReference>
<dbReference type="STRING" id="56484.A0A1Y2EPB7"/>
<proteinExistence type="inferred from homology"/>
<dbReference type="OrthoDB" id="47007at2759"/>
<keyword evidence="3" id="KW-0560">Oxidoreductase</keyword>
<dbReference type="Gene3D" id="3.40.50.720">
    <property type="entry name" value="NAD(P)-binding Rossmann-like Domain"/>
    <property type="match status" value="1"/>
</dbReference>